<keyword evidence="1" id="KW-0812">Transmembrane</keyword>
<feature type="transmembrane region" description="Helical" evidence="1">
    <location>
        <begin position="57"/>
        <end position="82"/>
    </location>
</feature>
<keyword evidence="3" id="KW-1185">Reference proteome</keyword>
<feature type="transmembrane region" description="Helical" evidence="1">
    <location>
        <begin position="20"/>
        <end position="37"/>
    </location>
</feature>
<proteinExistence type="predicted"/>
<accession>A0ABT7LFT6</accession>
<dbReference type="Proteomes" id="UP001238603">
    <property type="component" value="Unassembled WGS sequence"/>
</dbReference>
<evidence type="ECO:0000256" key="1">
    <source>
        <dbReference type="SAM" id="Phobius"/>
    </source>
</evidence>
<dbReference type="RefSeq" id="WP_285980568.1">
    <property type="nucleotide sequence ID" value="NZ_JASVDS010000001.1"/>
</dbReference>
<evidence type="ECO:0000313" key="2">
    <source>
        <dbReference type="EMBL" id="MDL5030431.1"/>
    </source>
</evidence>
<dbReference type="Pfam" id="PF11196">
    <property type="entry name" value="DUF2834"/>
    <property type="match status" value="1"/>
</dbReference>
<gene>
    <name evidence="2" type="ORF">QRD43_00820</name>
</gene>
<dbReference type="InterPro" id="IPR021362">
    <property type="entry name" value="DUF2834"/>
</dbReference>
<comment type="caution">
    <text evidence="2">The sequence shown here is derived from an EMBL/GenBank/DDBJ whole genome shotgun (WGS) entry which is preliminary data.</text>
</comment>
<name>A0ABT7LFT6_9BURK</name>
<keyword evidence="1" id="KW-0472">Membrane</keyword>
<keyword evidence="1" id="KW-1133">Transmembrane helix</keyword>
<evidence type="ECO:0000313" key="3">
    <source>
        <dbReference type="Proteomes" id="UP001238603"/>
    </source>
</evidence>
<organism evidence="2 3">
    <name type="scientific">Roseateles subflavus</name>
    <dbReference type="NCBI Taxonomy" id="3053353"/>
    <lineage>
        <taxon>Bacteria</taxon>
        <taxon>Pseudomonadati</taxon>
        <taxon>Pseudomonadota</taxon>
        <taxon>Betaproteobacteria</taxon>
        <taxon>Burkholderiales</taxon>
        <taxon>Sphaerotilaceae</taxon>
        <taxon>Roseateles</taxon>
    </lineage>
</organism>
<sequence length="127" mass="13399">MTPSPADAPSRSSGAYTRLAGVYDGIALLGFAATWPFNVQYLLQGGSLAPTAFFGTAFANVLTTAFTLDLFIAALAFAVFAVTDARRCGVRRPGLYVLLCFCAGLAIALPLYLARREQARVRSGACP</sequence>
<reference evidence="2 3" key="1">
    <citation type="submission" date="2023-06" db="EMBL/GenBank/DDBJ databases">
        <title>Pelomonas sp. APW6 16S ribosomal RNA gene genome sequencing and assembly.</title>
        <authorList>
            <person name="Woo H."/>
        </authorList>
    </citation>
    <scope>NUCLEOTIDE SEQUENCE [LARGE SCALE GENOMIC DNA]</scope>
    <source>
        <strain evidence="2 3">APW6</strain>
    </source>
</reference>
<protein>
    <submittedName>
        <fullName evidence="2">DUF2834 domain-containing protein</fullName>
    </submittedName>
</protein>
<dbReference type="EMBL" id="JASVDS010000001">
    <property type="protein sequence ID" value="MDL5030431.1"/>
    <property type="molecule type" value="Genomic_DNA"/>
</dbReference>
<feature type="transmembrane region" description="Helical" evidence="1">
    <location>
        <begin position="94"/>
        <end position="113"/>
    </location>
</feature>